<dbReference type="InterPro" id="IPR037159">
    <property type="entry name" value="RNA_POL_N_sf"/>
</dbReference>
<keyword evidence="1" id="KW-0496">Mitochondrion</keyword>
<organism evidence="1">
    <name type="scientific">Ganoderma amboinense</name>
    <dbReference type="NCBI Taxonomy" id="2952274"/>
    <lineage>
        <taxon>Eukaryota</taxon>
        <taxon>Fungi</taxon>
        <taxon>Dikarya</taxon>
        <taxon>Basidiomycota</taxon>
        <taxon>Agaricomycotina</taxon>
        <taxon>Agaricomycetes</taxon>
        <taxon>Polyporales</taxon>
        <taxon>Polyporaceae</taxon>
        <taxon>Ganoderma</taxon>
    </lineage>
</organism>
<accession>A0A9E9GN12</accession>
<evidence type="ECO:0000313" key="1">
    <source>
        <dbReference type="EMBL" id="WAR64415.1"/>
    </source>
</evidence>
<dbReference type="Gene3D" id="1.10.1320.10">
    <property type="entry name" value="DNA-directed RNA polymerase, N-terminal domain"/>
    <property type="match status" value="1"/>
</dbReference>
<name>A0A9E9GN12_9APHY</name>
<protein>
    <recommendedName>
        <fullName evidence="2">DNA-directed RNA polymerase</fullName>
    </recommendedName>
</protein>
<evidence type="ECO:0008006" key="2">
    <source>
        <dbReference type="Google" id="ProtNLM"/>
    </source>
</evidence>
<gene>
    <name evidence="1" type="primary">orf318</name>
</gene>
<proteinExistence type="predicted"/>
<reference evidence="1" key="1">
    <citation type="submission" date="2022-06" db="EMBL/GenBank/DDBJ databases">
        <title>The complete mitochondrial genome of Ganoderma amboinense.</title>
        <authorList>
            <person name="Wang Z. Sr."/>
        </authorList>
    </citation>
    <scope>NUCLEOTIDE SEQUENCE</scope>
</reference>
<geneLocation type="mitochondrion" evidence="1"/>
<dbReference type="EMBL" id="ON720161">
    <property type="protein sequence ID" value="WAR64415.1"/>
    <property type="molecule type" value="Genomic_DNA"/>
</dbReference>
<dbReference type="SUPFAM" id="SSF56672">
    <property type="entry name" value="DNA/RNA polymerases"/>
    <property type="match status" value="1"/>
</dbReference>
<dbReference type="InterPro" id="IPR043502">
    <property type="entry name" value="DNA/RNA_pol_sf"/>
</dbReference>
<sequence>MAPYKYEKDLENAQYEMEINWADLMLRYYQDKSHVAKDLTHQTDTLLSKVIEKINIIKDDLRQDIIRKKYTKLYPFLNYEGAALVALVISRECIIRGEGYTNTCAGIGITIVKDAYMRLYQKYSKTENFVIRMNDPSSYLYSFENFVKFLGLVNYDYASIGTFFLSFYMNGDTQIFDTYFGSSGDKDDPNFRYMLKYTDEYLNKLEEEFKIRPMLMPMLCKPALWSKNKFGGYLSNSIMKEGFTIGTKVHAHKFSNEDIIYETLNNLNKIPFQVNNLLLTYLKGVGKYLLSKSNIDLEPYVVERILGTAEFFSDVDKF</sequence>
<dbReference type="AlphaFoldDB" id="A0A9E9GN12"/>